<protein>
    <submittedName>
        <fullName evidence="1">Uncharacterized protein</fullName>
    </submittedName>
</protein>
<gene>
    <name evidence="1" type="ORF">BDV98DRAFT_281801</name>
</gene>
<evidence type="ECO:0000313" key="2">
    <source>
        <dbReference type="Proteomes" id="UP000305067"/>
    </source>
</evidence>
<reference evidence="1 2" key="1">
    <citation type="journal article" date="2019" name="Nat. Ecol. Evol.">
        <title>Megaphylogeny resolves global patterns of mushroom evolution.</title>
        <authorList>
            <person name="Varga T."/>
            <person name="Krizsan K."/>
            <person name="Foldi C."/>
            <person name="Dima B."/>
            <person name="Sanchez-Garcia M."/>
            <person name="Sanchez-Ramirez S."/>
            <person name="Szollosi G.J."/>
            <person name="Szarkandi J.G."/>
            <person name="Papp V."/>
            <person name="Albert L."/>
            <person name="Andreopoulos W."/>
            <person name="Angelini C."/>
            <person name="Antonin V."/>
            <person name="Barry K.W."/>
            <person name="Bougher N.L."/>
            <person name="Buchanan P."/>
            <person name="Buyck B."/>
            <person name="Bense V."/>
            <person name="Catcheside P."/>
            <person name="Chovatia M."/>
            <person name="Cooper J."/>
            <person name="Damon W."/>
            <person name="Desjardin D."/>
            <person name="Finy P."/>
            <person name="Geml J."/>
            <person name="Haridas S."/>
            <person name="Hughes K."/>
            <person name="Justo A."/>
            <person name="Karasinski D."/>
            <person name="Kautmanova I."/>
            <person name="Kiss B."/>
            <person name="Kocsube S."/>
            <person name="Kotiranta H."/>
            <person name="LaButti K.M."/>
            <person name="Lechner B.E."/>
            <person name="Liimatainen K."/>
            <person name="Lipzen A."/>
            <person name="Lukacs Z."/>
            <person name="Mihaltcheva S."/>
            <person name="Morgado L.N."/>
            <person name="Niskanen T."/>
            <person name="Noordeloos M.E."/>
            <person name="Ohm R.A."/>
            <person name="Ortiz-Santana B."/>
            <person name="Ovrebo C."/>
            <person name="Racz N."/>
            <person name="Riley R."/>
            <person name="Savchenko A."/>
            <person name="Shiryaev A."/>
            <person name="Soop K."/>
            <person name="Spirin V."/>
            <person name="Szebenyi C."/>
            <person name="Tomsovsky M."/>
            <person name="Tulloss R.E."/>
            <person name="Uehling J."/>
            <person name="Grigoriev I.V."/>
            <person name="Vagvolgyi C."/>
            <person name="Papp T."/>
            <person name="Martin F.M."/>
            <person name="Miettinen O."/>
            <person name="Hibbett D.S."/>
            <person name="Nagy L.G."/>
        </authorList>
    </citation>
    <scope>NUCLEOTIDE SEQUENCE [LARGE SCALE GENOMIC DNA]</scope>
    <source>
        <strain evidence="1 2">CBS 309.79</strain>
    </source>
</reference>
<dbReference type="AlphaFoldDB" id="A0A5C3QUG9"/>
<name>A0A5C3QUG9_9AGAR</name>
<keyword evidence="2" id="KW-1185">Reference proteome</keyword>
<sequence length="228" mass="25901">MTYLCKESVARWESLRFCSEEGGIYYQTFTCTTPATMHFEVLRRLEYRSDSDRDISLEHHFDASALPSLTSLQVERWAGDVIDSVANVLHGPRKATFPWSQLQQVYLHHYEGDADPVLGLLYHCTSLVSFRVSVRESLCKGHILSHPLSHDDQDSMVALPNLTHLDLGVTDAFWSTESCRSAGIFPIWMRNRRIPTRLSLNTFPLSMRFSSSTLSTPWKTPGLSSITC</sequence>
<organism evidence="1 2">
    <name type="scientific">Pterulicium gracile</name>
    <dbReference type="NCBI Taxonomy" id="1884261"/>
    <lineage>
        <taxon>Eukaryota</taxon>
        <taxon>Fungi</taxon>
        <taxon>Dikarya</taxon>
        <taxon>Basidiomycota</taxon>
        <taxon>Agaricomycotina</taxon>
        <taxon>Agaricomycetes</taxon>
        <taxon>Agaricomycetidae</taxon>
        <taxon>Agaricales</taxon>
        <taxon>Pleurotineae</taxon>
        <taxon>Pterulaceae</taxon>
        <taxon>Pterulicium</taxon>
    </lineage>
</organism>
<accession>A0A5C3QUG9</accession>
<evidence type="ECO:0000313" key="1">
    <source>
        <dbReference type="EMBL" id="TFL05028.1"/>
    </source>
</evidence>
<proteinExistence type="predicted"/>
<dbReference type="Proteomes" id="UP000305067">
    <property type="component" value="Unassembled WGS sequence"/>
</dbReference>
<dbReference type="EMBL" id="ML178817">
    <property type="protein sequence ID" value="TFL05028.1"/>
    <property type="molecule type" value="Genomic_DNA"/>
</dbReference>